<feature type="transmembrane region" description="Helical" evidence="1">
    <location>
        <begin position="40"/>
        <end position="61"/>
    </location>
</feature>
<sequence length="280" mass="31105">MFVLPHDATGGSTTHKKKSNLGVRKTCLSRKRLPSSIMTLLTRVVILLQLLLLHTVIINAVPPAEARVKPWHHEAPTLRLNLPSNQTTPNILSNELTAFPPGPPEHQFIYTLPGTSSAIIFYPLGFIPHRDERLVRRLLLDALDTSLEFRADAKLPVQRGYHLRIKNMVLAVAHVLGVFELTFDSPATSIPTAQPTNPTTFPEHYEKLSEEEINEHGERLYVEITSITTTSMRGVGLPINDAEGSHDTSLEAGLATKERLKQLSAEIDAIAVFKKKRIQG</sequence>
<feature type="transmembrane region" description="Helical" evidence="1">
    <location>
        <begin position="108"/>
        <end position="127"/>
    </location>
</feature>
<keyword evidence="1" id="KW-1133">Transmembrane helix</keyword>
<proteinExistence type="predicted"/>
<dbReference type="OrthoDB" id="10482036at2759"/>
<name>A0A8H3ERQ5_9LECA</name>
<reference evidence="2" key="1">
    <citation type="submission" date="2021-03" db="EMBL/GenBank/DDBJ databases">
        <authorList>
            <person name="Tagirdzhanova G."/>
        </authorList>
    </citation>
    <scope>NUCLEOTIDE SEQUENCE</scope>
</reference>
<accession>A0A8H3ERQ5</accession>
<evidence type="ECO:0000313" key="3">
    <source>
        <dbReference type="Proteomes" id="UP000664521"/>
    </source>
</evidence>
<keyword evidence="3" id="KW-1185">Reference proteome</keyword>
<dbReference type="EMBL" id="CAJPDS010000009">
    <property type="protein sequence ID" value="CAF9910977.1"/>
    <property type="molecule type" value="Genomic_DNA"/>
</dbReference>
<protein>
    <submittedName>
        <fullName evidence="2">Uncharacterized protein</fullName>
    </submittedName>
</protein>
<evidence type="ECO:0000256" key="1">
    <source>
        <dbReference type="SAM" id="Phobius"/>
    </source>
</evidence>
<comment type="caution">
    <text evidence="2">The sequence shown here is derived from an EMBL/GenBank/DDBJ whole genome shotgun (WGS) entry which is preliminary data.</text>
</comment>
<evidence type="ECO:0000313" key="2">
    <source>
        <dbReference type="EMBL" id="CAF9910977.1"/>
    </source>
</evidence>
<keyword evidence="1" id="KW-0472">Membrane</keyword>
<gene>
    <name evidence="2" type="ORF">HETSPECPRED_010256</name>
</gene>
<dbReference type="Proteomes" id="UP000664521">
    <property type="component" value="Unassembled WGS sequence"/>
</dbReference>
<organism evidence="2 3">
    <name type="scientific">Heterodermia speciosa</name>
    <dbReference type="NCBI Taxonomy" id="116794"/>
    <lineage>
        <taxon>Eukaryota</taxon>
        <taxon>Fungi</taxon>
        <taxon>Dikarya</taxon>
        <taxon>Ascomycota</taxon>
        <taxon>Pezizomycotina</taxon>
        <taxon>Lecanoromycetes</taxon>
        <taxon>OSLEUM clade</taxon>
        <taxon>Lecanoromycetidae</taxon>
        <taxon>Caliciales</taxon>
        <taxon>Physciaceae</taxon>
        <taxon>Heterodermia</taxon>
    </lineage>
</organism>
<keyword evidence="1" id="KW-0812">Transmembrane</keyword>
<dbReference type="AlphaFoldDB" id="A0A8H3ERQ5"/>